<feature type="region of interest" description="Disordered" evidence="1">
    <location>
        <begin position="254"/>
        <end position="287"/>
    </location>
</feature>
<accession>A0AA39MZL2</accession>
<feature type="region of interest" description="Disordered" evidence="1">
    <location>
        <begin position="177"/>
        <end position="196"/>
    </location>
</feature>
<organism evidence="2 3">
    <name type="scientific">Armillaria borealis</name>
    <dbReference type="NCBI Taxonomy" id="47425"/>
    <lineage>
        <taxon>Eukaryota</taxon>
        <taxon>Fungi</taxon>
        <taxon>Dikarya</taxon>
        <taxon>Basidiomycota</taxon>
        <taxon>Agaricomycotina</taxon>
        <taxon>Agaricomycetes</taxon>
        <taxon>Agaricomycetidae</taxon>
        <taxon>Agaricales</taxon>
        <taxon>Marasmiineae</taxon>
        <taxon>Physalacriaceae</taxon>
        <taxon>Armillaria</taxon>
    </lineage>
</organism>
<feature type="compositionally biased region" description="Polar residues" evidence="1">
    <location>
        <begin position="128"/>
        <end position="144"/>
    </location>
</feature>
<feature type="region of interest" description="Disordered" evidence="1">
    <location>
        <begin position="48"/>
        <end position="90"/>
    </location>
</feature>
<reference evidence="2" key="1">
    <citation type="submission" date="2023-06" db="EMBL/GenBank/DDBJ databases">
        <authorList>
            <consortium name="Lawrence Berkeley National Laboratory"/>
            <person name="Ahrendt S."/>
            <person name="Sahu N."/>
            <person name="Indic B."/>
            <person name="Wong-Bajracharya J."/>
            <person name="Merenyi Z."/>
            <person name="Ke H.-M."/>
            <person name="Monk M."/>
            <person name="Kocsube S."/>
            <person name="Drula E."/>
            <person name="Lipzen A."/>
            <person name="Balint B."/>
            <person name="Henrissat B."/>
            <person name="Andreopoulos B."/>
            <person name="Martin F.M."/>
            <person name="Harder C.B."/>
            <person name="Rigling D."/>
            <person name="Ford K.L."/>
            <person name="Foster G.D."/>
            <person name="Pangilinan J."/>
            <person name="Papanicolaou A."/>
            <person name="Barry K."/>
            <person name="LaButti K."/>
            <person name="Viragh M."/>
            <person name="Koriabine M."/>
            <person name="Yan M."/>
            <person name="Riley R."/>
            <person name="Champramary S."/>
            <person name="Plett K.L."/>
            <person name="Tsai I.J."/>
            <person name="Slot J."/>
            <person name="Sipos G."/>
            <person name="Plett J."/>
            <person name="Nagy L.G."/>
            <person name="Grigoriev I.V."/>
        </authorList>
    </citation>
    <scope>NUCLEOTIDE SEQUENCE</scope>
    <source>
        <strain evidence="2">FPL87.14</strain>
    </source>
</reference>
<protein>
    <submittedName>
        <fullName evidence="2">Uncharacterized protein</fullName>
    </submittedName>
</protein>
<comment type="caution">
    <text evidence="2">The sequence shown here is derived from an EMBL/GenBank/DDBJ whole genome shotgun (WGS) entry which is preliminary data.</text>
</comment>
<evidence type="ECO:0000256" key="1">
    <source>
        <dbReference type="SAM" id="MobiDB-lite"/>
    </source>
</evidence>
<proteinExistence type="predicted"/>
<feature type="region of interest" description="Disordered" evidence="1">
    <location>
        <begin position="121"/>
        <end position="168"/>
    </location>
</feature>
<feature type="region of interest" description="Disordered" evidence="1">
    <location>
        <begin position="204"/>
        <end position="227"/>
    </location>
</feature>
<evidence type="ECO:0000313" key="2">
    <source>
        <dbReference type="EMBL" id="KAK0451730.1"/>
    </source>
</evidence>
<feature type="compositionally biased region" description="Low complexity" evidence="1">
    <location>
        <begin position="52"/>
        <end position="67"/>
    </location>
</feature>
<evidence type="ECO:0000313" key="3">
    <source>
        <dbReference type="Proteomes" id="UP001175226"/>
    </source>
</evidence>
<dbReference type="AlphaFoldDB" id="A0AA39MZL2"/>
<gene>
    <name evidence="2" type="ORF">EV421DRAFT_1731532</name>
</gene>
<dbReference type="EMBL" id="JAUEPT010000005">
    <property type="protein sequence ID" value="KAK0451730.1"/>
    <property type="molecule type" value="Genomic_DNA"/>
</dbReference>
<feature type="compositionally biased region" description="Polar residues" evidence="1">
    <location>
        <begin position="177"/>
        <end position="192"/>
    </location>
</feature>
<name>A0AA39MZL2_9AGAR</name>
<sequence>MIPPAPLSQVLPLPPKDVRRHSASFHATISTTKPLSLIFLEPMTRFPFRKPSTTNSQTNASQTSVHSSSKHSHSQASLSTSIPRIPDEFQGPLQVLPNGRHHAASTSIPAILGDVRGLVRNDHRPPTRISSSDFQSITATSSHDGNIHIPAGEDKLGSSPRKQKGKLSLSIPHTVHSYQAQEGESSFPSSADLSMDAPKHGFRIIGRGGSGSSHTVTPTRPKTRKSEPYLAQAREAQLSPIAGPSRLPLLPVNTAASTPPQTKLRYSGRGGAGSKPRSLVPRPPKEHTFGFDFKIPARWKGKTKVEEEEEEADSTAFIGDSESDVSSIHFAEPIVPLPKPTSPSRSHDDAFEEAIDEECRSIPDDIEDTVTTEKPDTAAPSPIPSSSGLEMQQRKMTGEGIRYPKAGFIFVPKNYSRVMSGRIVMPSLPPMSDVSSSTMYKGPSRRHSLPVAIPEPKSASTLGTFEDPQACEDNQREAETTPVSSMIFSSPPSPAPSLQDPIEEVPLHTVEPEGADYTLLSLRPDSPFVDSIVPILPPTFERVMSESGGFVSVMDEKQGWTGQWNRGNIREVISALREL</sequence>
<dbReference type="Proteomes" id="UP001175226">
    <property type="component" value="Unassembled WGS sequence"/>
</dbReference>
<keyword evidence="3" id="KW-1185">Reference proteome</keyword>
<feature type="region of interest" description="Disordered" evidence="1">
    <location>
        <begin position="370"/>
        <end position="390"/>
    </location>
</feature>